<evidence type="ECO:0000313" key="5">
    <source>
        <dbReference type="EMBL" id="RCU45752.1"/>
    </source>
</evidence>
<dbReference type="InterPro" id="IPR008707">
    <property type="entry name" value="B-propeller_PilY1"/>
</dbReference>
<evidence type="ECO:0000256" key="1">
    <source>
        <dbReference type="ARBA" id="ARBA00022723"/>
    </source>
</evidence>
<dbReference type="AlphaFoldDB" id="A0A368N5D1"/>
<protein>
    <submittedName>
        <fullName evidence="5">rRNA (Guanine-N1)-methyltransferase</fullName>
    </submittedName>
</protein>
<evidence type="ECO:0000259" key="4">
    <source>
        <dbReference type="Pfam" id="PF05567"/>
    </source>
</evidence>
<gene>
    <name evidence="5" type="ORF">DU002_14955</name>
</gene>
<sequence>MKIKQLGILLGSALTIATSVAVADDTELFLKEVSARTGYKPKVMIIFDNSGSMRGTIEVKQAYDPSSTYSTEGSDHSLRFDEDDFKNDFIYWVKGSLDGGQAPVPGGPADQSRFNFDIFNCNQAEISLRTKGYFTGYIRQYTFSGNSGSWEELKENNSADTKFPIDCLEDILMSDNANNGKLGYEQGYPVNGQGSKKSPDYYSDFRDENAISGGEPVTLYMANYLKWYHNEDIQKENRTKLAIAKESINDVISSTLIADFGLTIFNRNYSTPQGGRIVKGIPENMTEAQRSTLTDTIEDLDANTNTPLCETMYEVKRYFGGEKVVYSDVPSNQKKQPYADTSIWNGGNYTAPFGNCDGSVSVILVTDGLPTEDNHANSLVTNLPYAKSTDPRFSAVERSYLPVLTGWMNTQDINTAASGKQTASVYTVGFGDVFEDADSKGVKILSAAAENGGGDYYTAQDAIQLTAALQDAIMKILQVNASLTSPAVATNSFDRTEVLDVLYYSIFKPSQSARWLGNLKKLKLNADGTQVIDANEELALSNSGGILKEASSYWGGDKDGPDASKGGVVQMLEGKSDRTILTDIGGADLIEFTAANVLANASAAQLALIGADNDEVTENINWMRGLDVNDEEPNSDRHLYQFGDPMHSRPVVINYGGDKPGTQDLRILIGTNYGFVHLFKDLGDDEVDEDWAFAPSELIGNYKPLRHNSRSSGKIYGMDGTASVYIEDTDLDGLIDSGEKVWAFIGMRRGGHFYYALDLTVPSSPKKMWQIEGGEGDFVELAQTWSKPTITYLRSHGADKPVLVFGAGYDINKDNPGVGTDDNVGRGVFLVDAETGHLIWKFTSSETGGKNTQISGLADSIPSDLSVMDSDYDGFADRIYASDTGGNIWRIDMPGDSLADAGAFKFATLSGDLSTNDRRFFVRPVVARSLSGKVIETTDAENNKIYSEAQIPVDYVTIGSGNVSHPLDVTTQDMFFMLRDLDVLPLSKNDAAKKVPLTISDLFDLKDGNLEAEAADDSALLELRADADAKRGCFIDYPSQGEKVLSSARIISGVVFHSGFTPAGDSTDSQCEPSLGANVLYADSLCDITEAGVAFPATNLPPYNPPPIFIQDGAVKLITAGGVEPVPELPQVPKEDPPTCEVDCPCDPAVQNCSGEPQDLPFDAVIKAQSAYREGVE</sequence>
<keyword evidence="3" id="KW-0732">Signal</keyword>
<dbReference type="GO" id="GO:0032259">
    <property type="term" value="P:methylation"/>
    <property type="evidence" value="ECO:0007669"/>
    <property type="project" value="UniProtKB-KW"/>
</dbReference>
<dbReference type="GO" id="GO:0046872">
    <property type="term" value="F:metal ion binding"/>
    <property type="evidence" value="ECO:0007669"/>
    <property type="project" value="UniProtKB-KW"/>
</dbReference>
<comment type="caution">
    <text evidence="5">The sequence shown here is derived from an EMBL/GenBank/DDBJ whole genome shotgun (WGS) entry which is preliminary data.</text>
</comment>
<dbReference type="Gene3D" id="3.40.50.410">
    <property type="entry name" value="von Willebrand factor, type A domain"/>
    <property type="match status" value="1"/>
</dbReference>
<dbReference type="EMBL" id="QPID01000009">
    <property type="protein sequence ID" value="RCU45752.1"/>
    <property type="molecule type" value="Genomic_DNA"/>
</dbReference>
<dbReference type="Pfam" id="PF05567">
    <property type="entry name" value="T4P_PilY1"/>
    <property type="match status" value="1"/>
</dbReference>
<organism evidence="5 6">
    <name type="scientific">Corallincola holothuriorum</name>
    <dbReference type="NCBI Taxonomy" id="2282215"/>
    <lineage>
        <taxon>Bacteria</taxon>
        <taxon>Pseudomonadati</taxon>
        <taxon>Pseudomonadota</taxon>
        <taxon>Gammaproteobacteria</taxon>
        <taxon>Alteromonadales</taxon>
        <taxon>Psychromonadaceae</taxon>
        <taxon>Corallincola</taxon>
    </lineage>
</organism>
<dbReference type="Proteomes" id="UP000252558">
    <property type="component" value="Unassembled WGS sequence"/>
</dbReference>
<feature type="signal peptide" evidence="3">
    <location>
        <begin position="1"/>
        <end position="23"/>
    </location>
</feature>
<keyword evidence="2" id="KW-0106">Calcium</keyword>
<evidence type="ECO:0000313" key="6">
    <source>
        <dbReference type="Proteomes" id="UP000252558"/>
    </source>
</evidence>
<dbReference type="InterPro" id="IPR036465">
    <property type="entry name" value="vWFA_dom_sf"/>
</dbReference>
<dbReference type="OrthoDB" id="7156875at2"/>
<feature type="chain" id="PRO_5016752032" evidence="3">
    <location>
        <begin position="24"/>
        <end position="1177"/>
    </location>
</feature>
<keyword evidence="1" id="KW-0479">Metal-binding</keyword>
<keyword evidence="6" id="KW-1185">Reference proteome</keyword>
<keyword evidence="5" id="KW-0808">Transferase</keyword>
<proteinExistence type="predicted"/>
<reference evidence="5 6" key="1">
    <citation type="submission" date="2018-07" db="EMBL/GenBank/DDBJ databases">
        <title>Corallincola holothuriorum sp. nov., a new facultative anaerobe isolated from sea cucumber Apostichopus japonicus.</title>
        <authorList>
            <person name="Xia H."/>
        </authorList>
    </citation>
    <scope>NUCLEOTIDE SEQUENCE [LARGE SCALE GENOMIC DNA]</scope>
    <source>
        <strain evidence="5 6">C4</strain>
    </source>
</reference>
<evidence type="ECO:0000256" key="2">
    <source>
        <dbReference type="ARBA" id="ARBA00022837"/>
    </source>
</evidence>
<dbReference type="RefSeq" id="WP_114339202.1">
    <property type="nucleotide sequence ID" value="NZ_QPID01000009.1"/>
</dbReference>
<accession>A0A368N5D1</accession>
<evidence type="ECO:0000256" key="3">
    <source>
        <dbReference type="SAM" id="SignalP"/>
    </source>
</evidence>
<dbReference type="GO" id="GO:0008168">
    <property type="term" value="F:methyltransferase activity"/>
    <property type="evidence" value="ECO:0007669"/>
    <property type="project" value="UniProtKB-KW"/>
</dbReference>
<keyword evidence="5" id="KW-0489">Methyltransferase</keyword>
<feature type="domain" description="PilY1 beta-propeller" evidence="4">
    <location>
        <begin position="662"/>
        <end position="908"/>
    </location>
</feature>
<name>A0A368N5D1_9GAMM</name>